<evidence type="ECO:0000313" key="1">
    <source>
        <dbReference type="EMBL" id="KAK3240211.1"/>
    </source>
</evidence>
<evidence type="ECO:0000313" key="2">
    <source>
        <dbReference type="Proteomes" id="UP001190700"/>
    </source>
</evidence>
<dbReference type="Proteomes" id="UP001190700">
    <property type="component" value="Unassembled WGS sequence"/>
</dbReference>
<comment type="caution">
    <text evidence="1">The sequence shown here is derived from an EMBL/GenBank/DDBJ whole genome shotgun (WGS) entry which is preliminary data.</text>
</comment>
<reference evidence="1 2" key="1">
    <citation type="journal article" date="2015" name="Genome Biol. Evol.">
        <title>Comparative Genomics of a Bacterivorous Green Alga Reveals Evolutionary Causalities and Consequences of Phago-Mixotrophic Mode of Nutrition.</title>
        <authorList>
            <person name="Burns J.A."/>
            <person name="Paasch A."/>
            <person name="Narechania A."/>
            <person name="Kim E."/>
        </authorList>
    </citation>
    <scope>NUCLEOTIDE SEQUENCE [LARGE SCALE GENOMIC DNA]</scope>
    <source>
        <strain evidence="1 2">PLY_AMNH</strain>
    </source>
</reference>
<protein>
    <submittedName>
        <fullName evidence="1">Uncharacterized protein</fullName>
    </submittedName>
</protein>
<sequence>RLVLENEEEDWKPTEASRRSRKILDKKFYRQLREKYAVPADLAKESLIGLFFEIVEATTRRPGGFRPGGGPLKNAKVAFDRKTLTAKMECPRYPGQHHSWWQCENTNKGADLQRGGERSREPGPCERVSHSTASRWCWTTEACYRSSGVTCSKYMGFSVGHDGGGDEDNDSDLGDDDAVASFTHATLCMQVEPGVGTQPPQHPMAFSHALNGQRSMVVPRTFAYIEEAAVRMLSAQEFVAQQGRASRRVAALFPPRCHLRVSLGWTSWVASWCLRVQAGTRAASRPYRRFATAATGEDGCEADKQEVVPVPDIPARRQYLLGLRDVGHRRSEQASGSIYRTVAHDGINCAIPKLD</sequence>
<dbReference type="AlphaFoldDB" id="A0AAE0BP87"/>
<gene>
    <name evidence="1" type="ORF">CYMTET_49933</name>
</gene>
<name>A0AAE0BP87_9CHLO</name>
<dbReference type="EMBL" id="LGRX02033709">
    <property type="protein sequence ID" value="KAK3240211.1"/>
    <property type="molecule type" value="Genomic_DNA"/>
</dbReference>
<proteinExistence type="predicted"/>
<accession>A0AAE0BP87</accession>
<feature type="non-terminal residue" evidence="1">
    <location>
        <position position="1"/>
    </location>
</feature>
<organism evidence="1 2">
    <name type="scientific">Cymbomonas tetramitiformis</name>
    <dbReference type="NCBI Taxonomy" id="36881"/>
    <lineage>
        <taxon>Eukaryota</taxon>
        <taxon>Viridiplantae</taxon>
        <taxon>Chlorophyta</taxon>
        <taxon>Pyramimonadophyceae</taxon>
        <taxon>Pyramimonadales</taxon>
        <taxon>Pyramimonadaceae</taxon>
        <taxon>Cymbomonas</taxon>
    </lineage>
</organism>
<keyword evidence="2" id="KW-1185">Reference proteome</keyword>